<dbReference type="Gene3D" id="1.10.10.10">
    <property type="entry name" value="Winged helix-like DNA-binding domain superfamily/Winged helix DNA-binding domain"/>
    <property type="match status" value="1"/>
</dbReference>
<dbReference type="GO" id="GO:0006352">
    <property type="term" value="P:DNA-templated transcription initiation"/>
    <property type="evidence" value="ECO:0007669"/>
    <property type="project" value="InterPro"/>
</dbReference>
<evidence type="ECO:0000313" key="8">
    <source>
        <dbReference type="Proteomes" id="UP000243739"/>
    </source>
</evidence>
<dbReference type="NCBIfam" id="TIGR02937">
    <property type="entry name" value="sigma70-ECF"/>
    <property type="match status" value="1"/>
</dbReference>
<dbReference type="Pfam" id="PF08281">
    <property type="entry name" value="Sigma70_r4_2"/>
    <property type="match status" value="1"/>
</dbReference>
<dbReference type="OrthoDB" id="9782703at2"/>
<evidence type="ECO:0000256" key="4">
    <source>
        <dbReference type="ARBA" id="ARBA00023163"/>
    </source>
</evidence>
<keyword evidence="3" id="KW-0731">Sigma factor</keyword>
<sequence>MNQQQLIQLAKAGNKKALVDLLKSIEKPIYKTAFYFMGNEHDAKDVAQEALIKVYTKLNTFQDKSQFNTWVQRIVTNICMDKFRKNKNFVSIEGSEMVLASKLNIEQEIENKVMMEELITQIMLLPEKIKAVMILRYLHDFSYQEIAQILDLPINTVKSYLFRGRDKLQSEYSKGGLRDD</sequence>
<feature type="domain" description="RNA polymerase sigma-70 region 2" evidence="5">
    <location>
        <begin position="26"/>
        <end position="87"/>
    </location>
</feature>
<gene>
    <name evidence="7" type="ORF">BHF71_04040</name>
</gene>
<proteinExistence type="inferred from homology"/>
<name>A0A1D2YS78_9BACI</name>
<protein>
    <submittedName>
        <fullName evidence="7">RNA polymerase subunit sigma</fullName>
    </submittedName>
</protein>
<dbReference type="EMBL" id="MIJF01000078">
    <property type="protein sequence ID" value="OEF96906.1"/>
    <property type="molecule type" value="Genomic_DNA"/>
</dbReference>
<keyword evidence="4" id="KW-0804">Transcription</keyword>
<accession>A0A1D2YS78</accession>
<organism evidence="7 8">
    <name type="scientific">Vulcanibacillus modesticaldus</name>
    <dbReference type="NCBI Taxonomy" id="337097"/>
    <lineage>
        <taxon>Bacteria</taxon>
        <taxon>Bacillati</taxon>
        <taxon>Bacillota</taxon>
        <taxon>Bacilli</taxon>
        <taxon>Bacillales</taxon>
        <taxon>Bacillaceae</taxon>
        <taxon>Vulcanibacillus</taxon>
    </lineage>
</organism>
<dbReference type="STRING" id="337097.BHF71_04040"/>
<dbReference type="GO" id="GO:0003677">
    <property type="term" value="F:DNA binding"/>
    <property type="evidence" value="ECO:0007669"/>
    <property type="project" value="InterPro"/>
</dbReference>
<reference evidence="7 8" key="1">
    <citation type="submission" date="2016-09" db="EMBL/GenBank/DDBJ databases">
        <title>Draft genome sequence for the type strain of Vulcanibacillus modesticaldus BR, a strictly anaerobic, moderately thermophilic, and nitrate-reducing bacterium from deep sea-hydrothermal vents of the Mid-Atlantic Ridge.</title>
        <authorList>
            <person name="Abin C.A."/>
            <person name="Hollibaugh J.T."/>
        </authorList>
    </citation>
    <scope>NUCLEOTIDE SEQUENCE [LARGE SCALE GENOMIC DNA]</scope>
    <source>
        <strain evidence="7 8">BR</strain>
    </source>
</reference>
<dbReference type="InterPro" id="IPR013249">
    <property type="entry name" value="RNA_pol_sigma70_r4_t2"/>
</dbReference>
<dbReference type="SUPFAM" id="SSF88659">
    <property type="entry name" value="Sigma3 and sigma4 domains of RNA polymerase sigma factors"/>
    <property type="match status" value="1"/>
</dbReference>
<dbReference type="InterPro" id="IPR039425">
    <property type="entry name" value="RNA_pol_sigma-70-like"/>
</dbReference>
<evidence type="ECO:0000256" key="2">
    <source>
        <dbReference type="ARBA" id="ARBA00023015"/>
    </source>
</evidence>
<evidence type="ECO:0000259" key="5">
    <source>
        <dbReference type="Pfam" id="PF04542"/>
    </source>
</evidence>
<dbReference type="Pfam" id="PF04542">
    <property type="entry name" value="Sigma70_r2"/>
    <property type="match status" value="1"/>
</dbReference>
<dbReference type="Gene3D" id="1.10.1740.10">
    <property type="match status" value="1"/>
</dbReference>
<comment type="caution">
    <text evidence="7">The sequence shown here is derived from an EMBL/GenBank/DDBJ whole genome shotgun (WGS) entry which is preliminary data.</text>
</comment>
<dbReference type="CDD" id="cd06171">
    <property type="entry name" value="Sigma70_r4"/>
    <property type="match status" value="1"/>
</dbReference>
<evidence type="ECO:0000256" key="1">
    <source>
        <dbReference type="ARBA" id="ARBA00010641"/>
    </source>
</evidence>
<dbReference type="AlphaFoldDB" id="A0A1D2YS78"/>
<evidence type="ECO:0000259" key="6">
    <source>
        <dbReference type="Pfam" id="PF08281"/>
    </source>
</evidence>
<keyword evidence="2" id="KW-0805">Transcription regulation</keyword>
<dbReference type="SUPFAM" id="SSF88946">
    <property type="entry name" value="Sigma2 domain of RNA polymerase sigma factors"/>
    <property type="match status" value="1"/>
</dbReference>
<dbReference type="InterPro" id="IPR013324">
    <property type="entry name" value="RNA_pol_sigma_r3/r4-like"/>
</dbReference>
<dbReference type="GO" id="GO:0016987">
    <property type="term" value="F:sigma factor activity"/>
    <property type="evidence" value="ECO:0007669"/>
    <property type="project" value="UniProtKB-KW"/>
</dbReference>
<dbReference type="InterPro" id="IPR014284">
    <property type="entry name" value="RNA_pol_sigma-70_dom"/>
</dbReference>
<dbReference type="InterPro" id="IPR013325">
    <property type="entry name" value="RNA_pol_sigma_r2"/>
</dbReference>
<comment type="similarity">
    <text evidence="1">Belongs to the sigma-70 factor family. ECF subfamily.</text>
</comment>
<feature type="domain" description="RNA polymerase sigma factor 70 region 4 type 2" evidence="6">
    <location>
        <begin position="116"/>
        <end position="168"/>
    </location>
</feature>
<dbReference type="RefSeq" id="WP_069657539.1">
    <property type="nucleotide sequence ID" value="NZ_MIJF01000078.1"/>
</dbReference>
<dbReference type="Proteomes" id="UP000243739">
    <property type="component" value="Unassembled WGS sequence"/>
</dbReference>
<dbReference type="PANTHER" id="PTHR43133:SF60">
    <property type="entry name" value="RNA POLYMERASE SIGMA FACTOR SIGV"/>
    <property type="match status" value="1"/>
</dbReference>
<evidence type="ECO:0000256" key="3">
    <source>
        <dbReference type="ARBA" id="ARBA00023082"/>
    </source>
</evidence>
<dbReference type="InterPro" id="IPR007627">
    <property type="entry name" value="RNA_pol_sigma70_r2"/>
</dbReference>
<keyword evidence="8" id="KW-1185">Reference proteome</keyword>
<dbReference type="PANTHER" id="PTHR43133">
    <property type="entry name" value="RNA POLYMERASE ECF-TYPE SIGMA FACTO"/>
    <property type="match status" value="1"/>
</dbReference>
<evidence type="ECO:0000313" key="7">
    <source>
        <dbReference type="EMBL" id="OEF96906.1"/>
    </source>
</evidence>
<dbReference type="InterPro" id="IPR036388">
    <property type="entry name" value="WH-like_DNA-bd_sf"/>
</dbReference>